<evidence type="ECO:0000256" key="1">
    <source>
        <dbReference type="SAM" id="Phobius"/>
    </source>
</evidence>
<sequence length="74" mass="7572">MSSSVPSRSALTCLMRESAHTMNKGTTIRLARGLSGILMDTATAVFACAGSPVWLTACTAVATGVMALANAVIR</sequence>
<gene>
    <name evidence="2" type="ORF">PG2002B_1036</name>
</gene>
<dbReference type="EMBL" id="RYUX01000011">
    <property type="protein sequence ID" value="RYQ37159.1"/>
    <property type="molecule type" value="Genomic_DNA"/>
</dbReference>
<dbReference type="AlphaFoldDB" id="A0AB37WZ80"/>
<name>A0AB37WZ80_9BIFI</name>
<dbReference type="Proteomes" id="UP000292655">
    <property type="component" value="Unassembled WGS sequence"/>
</dbReference>
<keyword evidence="1" id="KW-1133">Transmembrane helix</keyword>
<evidence type="ECO:0000313" key="3">
    <source>
        <dbReference type="Proteomes" id="UP000292655"/>
    </source>
</evidence>
<feature type="transmembrane region" description="Helical" evidence="1">
    <location>
        <begin position="53"/>
        <end position="73"/>
    </location>
</feature>
<comment type="caution">
    <text evidence="2">The sequence shown here is derived from an EMBL/GenBank/DDBJ whole genome shotgun (WGS) entry which is preliminary data.</text>
</comment>
<reference evidence="2 3" key="1">
    <citation type="submission" date="2018-12" db="EMBL/GenBank/DDBJ databases">
        <title>Unveiling genomic diversity among members of the Bifidobacterium pseudolongum species, a widely distributed gut commensal of the animal kingdom.</title>
        <authorList>
            <person name="Lugli G.A."/>
            <person name="Duranti S."/>
            <person name="Albert K."/>
            <person name="Mancabelli L."/>
            <person name="Napoli S."/>
            <person name="Viappiani A."/>
            <person name="Anzalone R."/>
            <person name="Longhi G."/>
            <person name="Milani C."/>
            <person name="Turroni F."/>
            <person name="Alessandri G."/>
            <person name="Sela D.A."/>
            <person name="Van Sinderen D."/>
            <person name="Ventura M."/>
        </authorList>
    </citation>
    <scope>NUCLEOTIDE SEQUENCE [LARGE SCALE GENOMIC DNA]</scope>
    <source>
        <strain evidence="2 3">2002B</strain>
    </source>
</reference>
<accession>A0AB37WZ80</accession>
<organism evidence="2 3">
    <name type="scientific">Bifidobacterium pseudolongum subsp. globosum</name>
    <dbReference type="NCBI Taxonomy" id="1690"/>
    <lineage>
        <taxon>Bacteria</taxon>
        <taxon>Bacillati</taxon>
        <taxon>Actinomycetota</taxon>
        <taxon>Actinomycetes</taxon>
        <taxon>Bifidobacteriales</taxon>
        <taxon>Bifidobacteriaceae</taxon>
        <taxon>Bifidobacterium</taxon>
    </lineage>
</organism>
<evidence type="ECO:0000313" key="2">
    <source>
        <dbReference type="EMBL" id="RYQ37159.1"/>
    </source>
</evidence>
<keyword evidence="1" id="KW-0472">Membrane</keyword>
<protein>
    <submittedName>
        <fullName evidence="2">Uncharacterized protein</fullName>
    </submittedName>
</protein>
<keyword evidence="1" id="KW-0812">Transmembrane</keyword>
<proteinExistence type="predicted"/>